<dbReference type="PATRIC" id="fig|997347.4.peg.1668"/>
<dbReference type="EMBL" id="AFQD01000306">
    <property type="protein sequence ID" value="EGQ79169.1"/>
    <property type="molecule type" value="Genomic_DNA"/>
</dbReference>
<accession>F9EPE6</accession>
<name>F9EPE6_9FUSO</name>
<evidence type="ECO:0000313" key="1">
    <source>
        <dbReference type="EMBL" id="EGQ79169.1"/>
    </source>
</evidence>
<sequence length="312" mass="37283">MLVSKKKYNESVKYVVESYNEEREEEKETLNYIIEKKGSPLNCMWLLGRLHAITASKNLLVDKDVESFKKNMYVFAKLSILGKESRNFLGWDRVSFWGIIMSNNPVLLEFIEKYINIIAYEREGYKYKKSEANCYLTRTILLAIKGDWEKVIERSDIYLVNPSKEPYYKYTYLEFEFLKALAKKDIDKMKESINSMLDIKIARKMLYDMENYFDFYLQIFALIYLKIALHHGIDLGIDSDIAPKELIDNTPADSYPEPYDFMKDFDFKTITAEGWKAWIYRYHKNPEKLKKKKRKDILFKENIKWLNKQMCI</sequence>
<dbReference type="Proteomes" id="UP000005392">
    <property type="component" value="Unassembled WGS sequence"/>
</dbReference>
<protein>
    <recommendedName>
        <fullName evidence="3">Immunity 49 family protein</fullName>
    </recommendedName>
</protein>
<organism evidence="1 2">
    <name type="scientific">Fusobacterium animalis ATCC 51191</name>
    <dbReference type="NCBI Taxonomy" id="997347"/>
    <lineage>
        <taxon>Bacteria</taxon>
        <taxon>Fusobacteriati</taxon>
        <taxon>Fusobacteriota</taxon>
        <taxon>Fusobacteriia</taxon>
        <taxon>Fusobacteriales</taxon>
        <taxon>Fusobacteriaceae</taxon>
        <taxon>Fusobacterium</taxon>
    </lineage>
</organism>
<evidence type="ECO:0008006" key="3">
    <source>
        <dbReference type="Google" id="ProtNLM"/>
    </source>
</evidence>
<dbReference type="InterPro" id="IPR029074">
    <property type="entry name" value="Imm49"/>
</dbReference>
<keyword evidence="2" id="KW-1185">Reference proteome</keyword>
<dbReference type="HOGENOM" id="CLU_077371_0_0_0"/>
<comment type="caution">
    <text evidence="1">The sequence shown here is derived from an EMBL/GenBank/DDBJ whole genome shotgun (WGS) entry which is preliminary data.</text>
</comment>
<evidence type="ECO:0000313" key="2">
    <source>
        <dbReference type="Proteomes" id="UP000005392"/>
    </source>
</evidence>
<reference evidence="1 2" key="1">
    <citation type="submission" date="2011-05" db="EMBL/GenBank/DDBJ databases">
        <authorList>
            <person name="Muzny D."/>
            <person name="Qin X."/>
            <person name="Deng J."/>
            <person name="Jiang H."/>
            <person name="Liu Y."/>
            <person name="Qu J."/>
            <person name="Song X.-Z."/>
            <person name="Zhang L."/>
            <person name="Thornton R."/>
            <person name="Coyle M."/>
            <person name="Francisco L."/>
            <person name="Jackson L."/>
            <person name="Javaid M."/>
            <person name="Korchina V."/>
            <person name="Kovar C."/>
            <person name="Mata R."/>
            <person name="Mathew T."/>
            <person name="Ngo R."/>
            <person name="Nguyen L."/>
            <person name="Nguyen N."/>
            <person name="Okwuonu G."/>
            <person name="Ongeri F."/>
            <person name="Pham C."/>
            <person name="Simmons D."/>
            <person name="Wilczek-Boney K."/>
            <person name="Hale W."/>
            <person name="Jakkamsetti A."/>
            <person name="Pham P."/>
            <person name="Ruth R."/>
            <person name="San Lucas F."/>
            <person name="Warren J."/>
            <person name="Zhang J."/>
            <person name="Zhao Z."/>
            <person name="Zhou C."/>
            <person name="Zhu D."/>
            <person name="Lee S."/>
            <person name="Bess C."/>
            <person name="Blankenburg K."/>
            <person name="Forbes L."/>
            <person name="Fu Q."/>
            <person name="Gubbala S."/>
            <person name="Hirani K."/>
            <person name="Jayaseelan J.C."/>
            <person name="Lara F."/>
            <person name="Munidasa M."/>
            <person name="Palculict T."/>
            <person name="Patil S."/>
            <person name="Pu L.-L."/>
            <person name="Saada N."/>
            <person name="Tang L."/>
            <person name="Weissenberger G."/>
            <person name="Zhu Y."/>
            <person name="Hemphill L."/>
            <person name="Shang Y."/>
            <person name="Youmans B."/>
            <person name="Ayvaz T."/>
            <person name="Ross M."/>
            <person name="Santibanez J."/>
            <person name="Aqrawi P."/>
            <person name="Gross S."/>
            <person name="Joshi V."/>
            <person name="Fowler G."/>
            <person name="Nazareth L."/>
            <person name="Reid J."/>
            <person name="Worley K."/>
            <person name="Petrosino J."/>
            <person name="Highlander S."/>
            <person name="Gibbs R."/>
        </authorList>
    </citation>
    <scope>NUCLEOTIDE SEQUENCE [LARGE SCALE GENOMIC DNA]</scope>
    <source>
        <strain evidence="1 2">ATCC 51191</strain>
    </source>
</reference>
<gene>
    <name evidence="1" type="ORF">HMPREF9094_1801</name>
</gene>
<dbReference type="Pfam" id="PF15575">
    <property type="entry name" value="Imm49"/>
    <property type="match status" value="1"/>
</dbReference>
<dbReference type="AlphaFoldDB" id="F9EPE6"/>
<proteinExistence type="predicted"/>